<gene>
    <name evidence="2" type="ORF">AMORRO_LOCUS4329</name>
</gene>
<evidence type="ECO:0000313" key="2">
    <source>
        <dbReference type="EMBL" id="CAG8523635.1"/>
    </source>
</evidence>
<reference evidence="2" key="1">
    <citation type="submission" date="2021-06" db="EMBL/GenBank/DDBJ databases">
        <authorList>
            <person name="Kallberg Y."/>
            <person name="Tangrot J."/>
            <person name="Rosling A."/>
        </authorList>
    </citation>
    <scope>NUCLEOTIDE SEQUENCE</scope>
    <source>
        <strain evidence="2">CL551</strain>
    </source>
</reference>
<evidence type="ECO:0000313" key="3">
    <source>
        <dbReference type="Proteomes" id="UP000789342"/>
    </source>
</evidence>
<dbReference type="EMBL" id="CAJVPV010002321">
    <property type="protein sequence ID" value="CAG8523635.1"/>
    <property type="molecule type" value="Genomic_DNA"/>
</dbReference>
<name>A0A9N9A956_9GLOM</name>
<keyword evidence="1" id="KW-0472">Membrane</keyword>
<organism evidence="2 3">
    <name type="scientific">Acaulospora morrowiae</name>
    <dbReference type="NCBI Taxonomy" id="94023"/>
    <lineage>
        <taxon>Eukaryota</taxon>
        <taxon>Fungi</taxon>
        <taxon>Fungi incertae sedis</taxon>
        <taxon>Mucoromycota</taxon>
        <taxon>Glomeromycotina</taxon>
        <taxon>Glomeromycetes</taxon>
        <taxon>Diversisporales</taxon>
        <taxon>Acaulosporaceae</taxon>
        <taxon>Acaulospora</taxon>
    </lineage>
</organism>
<comment type="caution">
    <text evidence="2">The sequence shown here is derived from an EMBL/GenBank/DDBJ whole genome shotgun (WGS) entry which is preliminary data.</text>
</comment>
<keyword evidence="1" id="KW-1133">Transmembrane helix</keyword>
<keyword evidence="1" id="KW-0812">Transmembrane</keyword>
<sequence>EEPPQEPPILLKTLLMLSLCNTTTIGNQPTPVETEEHIQFVNTVILAVLIGLAIIAIFTAYLCYYRRRIRRATGGAFLGDIEESRRIHSRARRAFGFY</sequence>
<protein>
    <submittedName>
        <fullName evidence="2">9502_t:CDS:1</fullName>
    </submittedName>
</protein>
<proteinExistence type="predicted"/>
<accession>A0A9N9A956</accession>
<feature type="transmembrane region" description="Helical" evidence="1">
    <location>
        <begin position="40"/>
        <end position="64"/>
    </location>
</feature>
<dbReference type="AlphaFoldDB" id="A0A9N9A956"/>
<feature type="non-terminal residue" evidence="2">
    <location>
        <position position="1"/>
    </location>
</feature>
<dbReference type="Proteomes" id="UP000789342">
    <property type="component" value="Unassembled WGS sequence"/>
</dbReference>
<keyword evidence="3" id="KW-1185">Reference proteome</keyword>
<evidence type="ECO:0000256" key="1">
    <source>
        <dbReference type="SAM" id="Phobius"/>
    </source>
</evidence>